<feature type="binding site" evidence="7">
    <location>
        <position position="120"/>
    </location>
    <ligand>
        <name>Cu cation</name>
        <dbReference type="ChEBI" id="CHEBI:23378"/>
    </ligand>
</feature>
<dbReference type="Proteomes" id="UP000294862">
    <property type="component" value="Unassembled WGS sequence"/>
</dbReference>
<dbReference type="Pfam" id="PF00127">
    <property type="entry name" value="Copper-bind"/>
    <property type="match status" value="1"/>
</dbReference>
<reference evidence="10 11" key="1">
    <citation type="journal article" date="2015" name="Stand. Genomic Sci.">
        <title>Genomic Encyclopedia of Bacterial and Archaeal Type Strains, Phase III: the genomes of soil and plant-associated and newly described type strains.</title>
        <authorList>
            <person name="Whitman W.B."/>
            <person name="Woyke T."/>
            <person name="Klenk H.P."/>
            <person name="Zhou Y."/>
            <person name="Lilburn T.G."/>
            <person name="Beck B.J."/>
            <person name="De Vos P."/>
            <person name="Vandamme P."/>
            <person name="Eisen J.A."/>
            <person name="Garrity G."/>
            <person name="Hugenholtz P."/>
            <person name="Kyrpides N.C."/>
        </authorList>
    </citation>
    <scope>NUCLEOTIDE SEQUENCE [LARGE SCALE GENOMIC DNA]</scope>
    <source>
        <strain evidence="10 11">A3</strain>
    </source>
</reference>
<evidence type="ECO:0000256" key="4">
    <source>
        <dbReference type="ARBA" id="ARBA00022982"/>
    </source>
</evidence>
<evidence type="ECO:0000256" key="7">
    <source>
        <dbReference type="PIRSR" id="PIRSR602387-1"/>
    </source>
</evidence>
<keyword evidence="8" id="KW-0732">Signal</keyword>
<dbReference type="InterPro" id="IPR008972">
    <property type="entry name" value="Cupredoxin"/>
</dbReference>
<feature type="binding site" evidence="7">
    <location>
        <position position="115"/>
    </location>
    <ligand>
        <name>Cu cation</name>
        <dbReference type="ChEBI" id="CHEBI:23378"/>
    </ligand>
</feature>
<keyword evidence="6" id="KW-0472">Membrane</keyword>
<dbReference type="SUPFAM" id="SSF49503">
    <property type="entry name" value="Cupredoxins"/>
    <property type="match status" value="1"/>
</dbReference>
<protein>
    <submittedName>
        <fullName evidence="10">Plastocyanin</fullName>
    </submittedName>
</protein>
<dbReference type="GO" id="GO:0005507">
    <property type="term" value="F:copper ion binding"/>
    <property type="evidence" value="ECO:0007669"/>
    <property type="project" value="InterPro"/>
</dbReference>
<keyword evidence="2" id="KW-0813">Transport</keyword>
<dbReference type="Gene3D" id="2.60.40.420">
    <property type="entry name" value="Cupredoxins - blue copper proteins"/>
    <property type="match status" value="1"/>
</dbReference>
<evidence type="ECO:0000256" key="3">
    <source>
        <dbReference type="ARBA" id="ARBA00022723"/>
    </source>
</evidence>
<evidence type="ECO:0000259" key="9">
    <source>
        <dbReference type="Pfam" id="PF00127"/>
    </source>
</evidence>
<name>A0A4R2I408_9GAMM</name>
<feature type="signal peptide" evidence="8">
    <location>
        <begin position="1"/>
        <end position="22"/>
    </location>
</feature>
<comment type="caution">
    <text evidence="10">The sequence shown here is derived from an EMBL/GenBank/DDBJ whole genome shotgun (WGS) entry which is preliminary data.</text>
</comment>
<evidence type="ECO:0000256" key="8">
    <source>
        <dbReference type="SAM" id="SignalP"/>
    </source>
</evidence>
<gene>
    <name evidence="10" type="ORF">EV148_108127</name>
</gene>
<evidence type="ECO:0000256" key="5">
    <source>
        <dbReference type="ARBA" id="ARBA00023008"/>
    </source>
</evidence>
<dbReference type="InterPro" id="IPR000923">
    <property type="entry name" value="BlueCu_1"/>
</dbReference>
<feature type="chain" id="PRO_5020552395" evidence="8">
    <location>
        <begin position="23"/>
        <end position="409"/>
    </location>
</feature>
<feature type="binding site" evidence="7">
    <location>
        <position position="67"/>
    </location>
    <ligand>
        <name>Cu cation</name>
        <dbReference type="ChEBI" id="CHEBI:23378"/>
    </ligand>
</feature>
<dbReference type="PANTHER" id="PTHR34192:SF10">
    <property type="entry name" value="PLASTOCYANIN MAJOR ISOFORM, CHLOROPLASTIC-RELATED"/>
    <property type="match status" value="1"/>
</dbReference>
<keyword evidence="5 7" id="KW-0186">Copper</keyword>
<evidence type="ECO:0000256" key="6">
    <source>
        <dbReference type="ARBA" id="ARBA00023136"/>
    </source>
</evidence>
<evidence type="ECO:0000313" key="11">
    <source>
        <dbReference type="Proteomes" id="UP000294862"/>
    </source>
</evidence>
<keyword evidence="3 7" id="KW-0479">Metal-binding</keyword>
<dbReference type="PANTHER" id="PTHR34192">
    <property type="entry name" value="PLASTOCYANIN MAJOR ISOFORM, CHLOROPLASTIC-RELATED"/>
    <property type="match status" value="1"/>
</dbReference>
<evidence type="ECO:0000256" key="1">
    <source>
        <dbReference type="ARBA" id="ARBA00004370"/>
    </source>
</evidence>
<dbReference type="InterPro" id="IPR002387">
    <property type="entry name" value="Plastocyanin"/>
</dbReference>
<dbReference type="RefSeq" id="WP_199222794.1">
    <property type="nucleotide sequence ID" value="NZ_SLWQ01000008.1"/>
</dbReference>
<evidence type="ECO:0000313" key="10">
    <source>
        <dbReference type="EMBL" id="TCO38289.1"/>
    </source>
</evidence>
<evidence type="ECO:0000256" key="2">
    <source>
        <dbReference type="ARBA" id="ARBA00022448"/>
    </source>
</evidence>
<sequence length="409" mass="42617">MRNIPGRGLACLLLLTALPATATEHHVSVGGQSYSNGYYYADLSFSPRQLTIRAGDTIVFDNLGGAHNVAADDGSFRCAQGCDGSGGNGNPSNAQWHASVRFDTPGTYGYHCEVHQGMGMTGTITVEGTAPPAFPMNQHGIAGSWANAATESQGVVMDVFPDFYAAGTGLLFGGWFTFDTTAAGGLRWYTVQGQVGNDDSATMAVYQTLGGSFDSAQATTTHPVGEVTFHFDDCDHASLDYSFTDGSGRHGTIPLTRLLGNLACTPRGSTPGNPGNYLLGGTWYDPASSGQGLVFDVNATQGVLFAAWYTYLPNAAADAGAPAQSWYTLQAAVSPGFTHVEDVGIYESTGGLFDQHADTTTTRVGTASLVFNSCTSLTMDYTFTAGPHAGLSGTLDLARLAPVPAGCTL</sequence>
<dbReference type="GO" id="GO:0016020">
    <property type="term" value="C:membrane"/>
    <property type="evidence" value="ECO:0007669"/>
    <property type="project" value="UniProtKB-SubCell"/>
</dbReference>
<feature type="binding site" evidence="7">
    <location>
        <position position="112"/>
    </location>
    <ligand>
        <name>Cu cation</name>
        <dbReference type="ChEBI" id="CHEBI:23378"/>
    </ligand>
</feature>
<accession>A0A4R2I408</accession>
<proteinExistence type="predicted"/>
<comment type="subcellular location">
    <subcellularLocation>
        <location evidence="1">Membrane</location>
    </subcellularLocation>
</comment>
<dbReference type="GO" id="GO:0009055">
    <property type="term" value="F:electron transfer activity"/>
    <property type="evidence" value="ECO:0007669"/>
    <property type="project" value="InterPro"/>
</dbReference>
<keyword evidence="4" id="KW-0249">Electron transport</keyword>
<dbReference type="PRINTS" id="PR00157">
    <property type="entry name" value="PLASTOCYANIN"/>
</dbReference>
<dbReference type="AlphaFoldDB" id="A0A4R2I408"/>
<feature type="domain" description="Blue (type 1) copper" evidence="9">
    <location>
        <begin position="40"/>
        <end position="127"/>
    </location>
</feature>
<dbReference type="EMBL" id="SLWQ01000008">
    <property type="protein sequence ID" value="TCO38289.1"/>
    <property type="molecule type" value="Genomic_DNA"/>
</dbReference>
<keyword evidence="11" id="KW-1185">Reference proteome</keyword>
<comment type="cofactor">
    <cofactor evidence="7">
        <name>Cu(2+)</name>
        <dbReference type="ChEBI" id="CHEBI:29036"/>
    </cofactor>
    <text evidence="7">The crystal structure with reduced Cu(1+) has also been determined.</text>
</comment>
<organism evidence="10 11">
    <name type="scientific">Dokdonella fugitiva</name>
    <dbReference type="NCBI Taxonomy" id="328517"/>
    <lineage>
        <taxon>Bacteria</taxon>
        <taxon>Pseudomonadati</taxon>
        <taxon>Pseudomonadota</taxon>
        <taxon>Gammaproteobacteria</taxon>
        <taxon>Lysobacterales</taxon>
        <taxon>Rhodanobacteraceae</taxon>
        <taxon>Dokdonella</taxon>
    </lineage>
</organism>